<comment type="caution">
    <text evidence="4">The sequence shown here is derived from an EMBL/GenBank/DDBJ whole genome shotgun (WGS) entry which is preliminary data.</text>
</comment>
<dbReference type="Gene3D" id="3.40.50.150">
    <property type="entry name" value="Vaccinia Virus protein VP39"/>
    <property type="match status" value="1"/>
</dbReference>
<keyword evidence="2" id="KW-0238">DNA-binding</keyword>
<dbReference type="InterPro" id="IPR052916">
    <property type="entry name" value="Type-I_RE_MTase_Subunit"/>
</dbReference>
<dbReference type="GO" id="GO:0008170">
    <property type="term" value="F:N-methyltransferase activity"/>
    <property type="evidence" value="ECO:0007669"/>
    <property type="project" value="InterPro"/>
</dbReference>
<dbReference type="Proteomes" id="UP000177281">
    <property type="component" value="Unassembled WGS sequence"/>
</dbReference>
<proteinExistence type="predicted"/>
<organism evidence="4 5">
    <name type="scientific">Candidatus Doudnabacteria bacterium RIFCSPLOWO2_01_FULL_44_21</name>
    <dbReference type="NCBI Taxonomy" id="1817841"/>
    <lineage>
        <taxon>Bacteria</taxon>
        <taxon>Candidatus Doudnaibacteriota</taxon>
    </lineage>
</organism>
<dbReference type="PANTHER" id="PTHR42998:SF1">
    <property type="entry name" value="TYPE I RESTRICTION ENZYME HINDI METHYLASE SUBUNIT"/>
    <property type="match status" value="1"/>
</dbReference>
<dbReference type="AlphaFoldDB" id="A0A1F5PXX4"/>
<dbReference type="GO" id="GO:0003677">
    <property type="term" value="F:DNA binding"/>
    <property type="evidence" value="ECO:0007669"/>
    <property type="project" value="UniProtKB-KW"/>
</dbReference>
<dbReference type="PANTHER" id="PTHR42998">
    <property type="entry name" value="TYPE I RESTRICTION ENZYME HINDVIIP M PROTEIN-RELATED"/>
    <property type="match status" value="1"/>
</dbReference>
<keyword evidence="1" id="KW-0680">Restriction system</keyword>
<dbReference type="InterPro" id="IPR044946">
    <property type="entry name" value="Restrct_endonuc_typeI_TRD_sf"/>
</dbReference>
<dbReference type="GO" id="GO:0032259">
    <property type="term" value="P:methylation"/>
    <property type="evidence" value="ECO:0007669"/>
    <property type="project" value="InterPro"/>
</dbReference>
<protein>
    <recommendedName>
        <fullName evidence="3">DNA methylase adenine-specific domain-containing protein</fullName>
    </recommendedName>
</protein>
<dbReference type="STRING" id="1817841.A3B10_04690"/>
<dbReference type="Gene3D" id="3.90.220.20">
    <property type="entry name" value="DNA methylase specificity domains"/>
    <property type="match status" value="1"/>
</dbReference>
<evidence type="ECO:0000313" key="5">
    <source>
        <dbReference type="Proteomes" id="UP000177281"/>
    </source>
</evidence>
<dbReference type="GO" id="GO:0009307">
    <property type="term" value="P:DNA restriction-modification system"/>
    <property type="evidence" value="ECO:0007669"/>
    <property type="project" value="UniProtKB-KW"/>
</dbReference>
<dbReference type="PRINTS" id="PR00507">
    <property type="entry name" value="N12N6MTFRASE"/>
</dbReference>
<dbReference type="InterPro" id="IPR029063">
    <property type="entry name" value="SAM-dependent_MTases_sf"/>
</dbReference>
<dbReference type="SUPFAM" id="SSF53335">
    <property type="entry name" value="S-adenosyl-L-methionine-dependent methyltransferases"/>
    <property type="match status" value="1"/>
</dbReference>
<evidence type="ECO:0000313" key="4">
    <source>
        <dbReference type="EMBL" id="OGE94697.1"/>
    </source>
</evidence>
<dbReference type="PROSITE" id="PS00092">
    <property type="entry name" value="N6_MTASE"/>
    <property type="match status" value="1"/>
</dbReference>
<feature type="domain" description="DNA methylase adenine-specific" evidence="3">
    <location>
        <begin position="121"/>
        <end position="417"/>
    </location>
</feature>
<sequence length="657" mass="74677">MIPAQQEMKDQKANLQLSLEPSAIIRNIRNYLAGRAVGMSRDEALLEEVLKVFFCLSDTVEKRISEDIFENSKVFRAEFTKIRSKFPDFYGPDEELLLDPHSIDYVAQGLRQLREFQKHNIDVVASLYQVFIGNHIRGQEGQFFTPKVAVDFLVRAVDPKPTWKIIDTACGACSFLTATYLYLKERYPEKDVQSFVKNNMFGIEKDKKLARLAKIHLTLLTGEVAHIYDGDSLLVGNPDLPKIKDGYFDLVITNPPFGSKIKSIDEETAKQYTVSYKWSGNNGSYKKTDTLNVNTPPQAIFMERNIRALKNGGLLATVVPESLLSNKNYKGTVQYILNNSDVECVIGMPESLFKISGKGGTHTKTDLMIVRRRDGSDTVERSIFFAEAKWCGHDSRGNIIPHDDLPGILSNYLKFRNKTYTESSNLGYMLLADRVDDNILAPKYYDADLENDKNSLSVDSHLVTIRELVERNILEISTGDEIGKLAYGTGDIPYIRTSDLTNWEVKNDAKHRVERSIYEKLKNKQDIQAGDILMVKDGTYLIGTLAMITKFDTEIIYQSHIYKIRVLSNEIGLTAYNLLGLLSSRWVQRQIKSKQLTQDIIDSLGKRIYDLLIPTPRNLQTLSDIDQEVKDIITLKEKTKEHTFAMVNKLNSVFSLQ</sequence>
<dbReference type="Pfam" id="PF02384">
    <property type="entry name" value="N6_Mtase"/>
    <property type="match status" value="1"/>
</dbReference>
<name>A0A1F5PXX4_9BACT</name>
<dbReference type="EMBL" id="MFFB01000011">
    <property type="protein sequence ID" value="OGE94697.1"/>
    <property type="molecule type" value="Genomic_DNA"/>
</dbReference>
<evidence type="ECO:0000259" key="3">
    <source>
        <dbReference type="Pfam" id="PF02384"/>
    </source>
</evidence>
<evidence type="ECO:0000256" key="1">
    <source>
        <dbReference type="ARBA" id="ARBA00022747"/>
    </source>
</evidence>
<dbReference type="SUPFAM" id="SSF116734">
    <property type="entry name" value="DNA methylase specificity domain"/>
    <property type="match status" value="1"/>
</dbReference>
<gene>
    <name evidence="4" type="ORF">A3B10_04690</name>
</gene>
<evidence type="ECO:0000256" key="2">
    <source>
        <dbReference type="ARBA" id="ARBA00023125"/>
    </source>
</evidence>
<dbReference type="InterPro" id="IPR002052">
    <property type="entry name" value="DNA_methylase_N6_adenine_CS"/>
</dbReference>
<accession>A0A1F5PXX4</accession>
<dbReference type="CDD" id="cd02440">
    <property type="entry name" value="AdoMet_MTases"/>
    <property type="match status" value="1"/>
</dbReference>
<dbReference type="InterPro" id="IPR003356">
    <property type="entry name" value="DNA_methylase_A-5"/>
</dbReference>
<reference evidence="4 5" key="1">
    <citation type="journal article" date="2016" name="Nat. Commun.">
        <title>Thousands of microbial genomes shed light on interconnected biogeochemical processes in an aquifer system.</title>
        <authorList>
            <person name="Anantharaman K."/>
            <person name="Brown C.T."/>
            <person name="Hug L.A."/>
            <person name="Sharon I."/>
            <person name="Castelle C.J."/>
            <person name="Probst A.J."/>
            <person name="Thomas B.C."/>
            <person name="Singh A."/>
            <person name="Wilkins M.J."/>
            <person name="Karaoz U."/>
            <person name="Brodie E.L."/>
            <person name="Williams K.H."/>
            <person name="Hubbard S.S."/>
            <person name="Banfield J.F."/>
        </authorList>
    </citation>
    <scope>NUCLEOTIDE SEQUENCE [LARGE SCALE GENOMIC DNA]</scope>
</reference>